<dbReference type="KEGG" id="vde:111249946"/>
<dbReference type="InterPro" id="IPR017972">
    <property type="entry name" value="Cyt_P450_CS"/>
</dbReference>
<evidence type="ECO:0000256" key="10">
    <source>
        <dbReference type="RuleBase" id="RU000461"/>
    </source>
</evidence>
<comment type="similarity">
    <text evidence="3 10">Belongs to the cytochrome P450 family.</text>
</comment>
<dbReference type="InterPro" id="IPR036396">
    <property type="entry name" value="Cyt_P450_sf"/>
</dbReference>
<evidence type="ECO:0000256" key="8">
    <source>
        <dbReference type="ARBA" id="ARBA00023136"/>
    </source>
</evidence>
<dbReference type="PRINTS" id="PR00385">
    <property type="entry name" value="P450"/>
</dbReference>
<evidence type="ECO:0000313" key="12">
    <source>
        <dbReference type="Proteomes" id="UP000594260"/>
    </source>
</evidence>
<keyword evidence="12" id="KW-1185">Reference proteome</keyword>
<dbReference type="InterPro" id="IPR001128">
    <property type="entry name" value="Cyt_P450"/>
</dbReference>
<evidence type="ECO:0000256" key="7">
    <source>
        <dbReference type="ARBA" id="ARBA00023033"/>
    </source>
</evidence>
<dbReference type="SUPFAM" id="SSF48264">
    <property type="entry name" value="Cytochrome P450"/>
    <property type="match status" value="1"/>
</dbReference>
<evidence type="ECO:0000256" key="1">
    <source>
        <dbReference type="ARBA" id="ARBA00001971"/>
    </source>
</evidence>
<keyword evidence="10" id="KW-0560">Oxidoreductase</keyword>
<dbReference type="InterPro" id="IPR050196">
    <property type="entry name" value="Cytochrome_P450_Monoox"/>
</dbReference>
<name>A0A7M7MGH6_VARDE</name>
<dbReference type="Gene3D" id="1.10.630.10">
    <property type="entry name" value="Cytochrome P450"/>
    <property type="match status" value="1"/>
</dbReference>
<sequence length="324" mass="36938">MLTPAFHFRIPEDFIRVIDEHSQHFAAVLEGHEGGKPVEITSPVSMSTLDIICETAMGVKIHAHDNSGSDYVRAAYDVGASLIERMVKPWHWFDIFYTVSAEGRRYSKNLDTLHSFTRKVIEKRKAEMLAERETNTETSNNKEDTGLKKRRPFLDLLLETHLEDSQLLPLEGIREEVDTFVFEGHDTTPMGVSWTLCLLAENPDIQAKVHQGLDDIFGNDNDGSITQDDLSKMKYIERCIKEAQRLYPSVPLIARFVNQDLMIFTNVTYRDRDVFPDPEIYNPDRCLSKNVAARNPFAYIPFSAGPRNCIGQKFALVEPKIMVA</sequence>
<dbReference type="PROSITE" id="PS00086">
    <property type="entry name" value="CYTOCHROME_P450"/>
    <property type="match status" value="1"/>
</dbReference>
<dbReference type="Proteomes" id="UP000594260">
    <property type="component" value="Unplaced"/>
</dbReference>
<dbReference type="EnsemblMetazoa" id="XM_022804430">
    <property type="protein sequence ID" value="XP_022660165"/>
    <property type="gene ID" value="LOC111249946"/>
</dbReference>
<dbReference type="GO" id="GO:0020037">
    <property type="term" value="F:heme binding"/>
    <property type="evidence" value="ECO:0007669"/>
    <property type="project" value="InterPro"/>
</dbReference>
<dbReference type="OrthoDB" id="6512715at2759"/>
<dbReference type="InParanoid" id="A0A7M7MGH6"/>
<dbReference type="PANTHER" id="PTHR24291:SF189">
    <property type="entry name" value="CYTOCHROME P450 4C3-RELATED"/>
    <property type="match status" value="1"/>
</dbReference>
<dbReference type="GO" id="GO:0005506">
    <property type="term" value="F:iron ion binding"/>
    <property type="evidence" value="ECO:0007669"/>
    <property type="project" value="InterPro"/>
</dbReference>
<dbReference type="RefSeq" id="XP_022660165.1">
    <property type="nucleotide sequence ID" value="XM_022804430.1"/>
</dbReference>
<comment type="cofactor">
    <cofactor evidence="1 9">
        <name>heme</name>
        <dbReference type="ChEBI" id="CHEBI:30413"/>
    </cofactor>
</comment>
<evidence type="ECO:0000256" key="2">
    <source>
        <dbReference type="ARBA" id="ARBA00004586"/>
    </source>
</evidence>
<keyword evidence="7 10" id="KW-0503">Monooxygenase</keyword>
<dbReference type="GO" id="GO:0005789">
    <property type="term" value="C:endoplasmic reticulum membrane"/>
    <property type="evidence" value="ECO:0007669"/>
    <property type="project" value="UniProtKB-SubCell"/>
</dbReference>
<dbReference type="CDD" id="cd20628">
    <property type="entry name" value="CYP4"/>
    <property type="match status" value="1"/>
</dbReference>
<dbReference type="GO" id="GO:0004497">
    <property type="term" value="F:monooxygenase activity"/>
    <property type="evidence" value="ECO:0007669"/>
    <property type="project" value="UniProtKB-KW"/>
</dbReference>
<evidence type="ECO:0008006" key="13">
    <source>
        <dbReference type="Google" id="ProtNLM"/>
    </source>
</evidence>
<comment type="subcellular location">
    <subcellularLocation>
        <location evidence="2">Endoplasmic reticulum membrane</location>
    </subcellularLocation>
</comment>
<dbReference type="GO" id="GO:0016705">
    <property type="term" value="F:oxidoreductase activity, acting on paired donors, with incorporation or reduction of molecular oxygen"/>
    <property type="evidence" value="ECO:0007669"/>
    <property type="project" value="InterPro"/>
</dbReference>
<dbReference type="GeneID" id="111249946"/>
<dbReference type="OMA" id="KACAMVM"/>
<protein>
    <recommendedName>
        <fullName evidence="13">Cytochrome P450</fullName>
    </recommendedName>
</protein>
<organism evidence="11 12">
    <name type="scientific">Varroa destructor</name>
    <name type="common">Honeybee mite</name>
    <dbReference type="NCBI Taxonomy" id="109461"/>
    <lineage>
        <taxon>Eukaryota</taxon>
        <taxon>Metazoa</taxon>
        <taxon>Ecdysozoa</taxon>
        <taxon>Arthropoda</taxon>
        <taxon>Chelicerata</taxon>
        <taxon>Arachnida</taxon>
        <taxon>Acari</taxon>
        <taxon>Parasitiformes</taxon>
        <taxon>Mesostigmata</taxon>
        <taxon>Gamasina</taxon>
        <taxon>Dermanyssoidea</taxon>
        <taxon>Varroidae</taxon>
        <taxon>Varroa</taxon>
    </lineage>
</organism>
<accession>A0A7M7MGH6</accession>
<dbReference type="PRINTS" id="PR00463">
    <property type="entry name" value="EP450I"/>
</dbReference>
<keyword evidence="9 10" id="KW-0479">Metal-binding</keyword>
<keyword evidence="6 9" id="KW-0408">Iron</keyword>
<evidence type="ECO:0000256" key="9">
    <source>
        <dbReference type="PIRSR" id="PIRSR602401-1"/>
    </source>
</evidence>
<keyword evidence="8" id="KW-0472">Membrane</keyword>
<feature type="binding site" description="axial binding residue" evidence="9">
    <location>
        <position position="309"/>
    </location>
    <ligand>
        <name>heme</name>
        <dbReference type="ChEBI" id="CHEBI:30413"/>
    </ligand>
    <ligandPart>
        <name>Fe</name>
        <dbReference type="ChEBI" id="CHEBI:18248"/>
    </ligandPart>
</feature>
<dbReference type="PANTHER" id="PTHR24291">
    <property type="entry name" value="CYTOCHROME P450 FAMILY 4"/>
    <property type="match status" value="1"/>
</dbReference>
<dbReference type="Pfam" id="PF00067">
    <property type="entry name" value="p450"/>
    <property type="match status" value="1"/>
</dbReference>
<keyword evidence="4 9" id="KW-0349">Heme</keyword>
<reference evidence="11" key="1">
    <citation type="submission" date="2021-01" db="UniProtKB">
        <authorList>
            <consortium name="EnsemblMetazoa"/>
        </authorList>
    </citation>
    <scope>IDENTIFICATION</scope>
</reference>
<evidence type="ECO:0000256" key="6">
    <source>
        <dbReference type="ARBA" id="ARBA00023004"/>
    </source>
</evidence>
<keyword evidence="5" id="KW-0256">Endoplasmic reticulum</keyword>
<evidence type="ECO:0000313" key="11">
    <source>
        <dbReference type="EnsemblMetazoa" id="XP_022660165"/>
    </source>
</evidence>
<evidence type="ECO:0000256" key="3">
    <source>
        <dbReference type="ARBA" id="ARBA00010617"/>
    </source>
</evidence>
<evidence type="ECO:0000256" key="5">
    <source>
        <dbReference type="ARBA" id="ARBA00022824"/>
    </source>
</evidence>
<dbReference type="AlphaFoldDB" id="A0A7M7MGH6"/>
<evidence type="ECO:0000256" key="4">
    <source>
        <dbReference type="ARBA" id="ARBA00022617"/>
    </source>
</evidence>
<dbReference type="InterPro" id="IPR002401">
    <property type="entry name" value="Cyt_P450_E_grp-I"/>
</dbReference>
<proteinExistence type="inferred from homology"/>